<dbReference type="Proteomes" id="UP001235939">
    <property type="component" value="Chromosome 10"/>
</dbReference>
<protein>
    <recommendedName>
        <fullName evidence="3">Retrotransposon Copia-like N-terminal domain-containing protein</fullName>
    </recommendedName>
</protein>
<evidence type="ECO:0000313" key="1">
    <source>
        <dbReference type="EMBL" id="UYV72856.1"/>
    </source>
</evidence>
<keyword evidence="2" id="KW-1185">Reference proteome</keyword>
<evidence type="ECO:0000313" key="2">
    <source>
        <dbReference type="Proteomes" id="UP001235939"/>
    </source>
</evidence>
<dbReference type="EMBL" id="CP092872">
    <property type="protein sequence ID" value="UYV72856.1"/>
    <property type="molecule type" value="Genomic_DNA"/>
</dbReference>
<evidence type="ECO:0008006" key="3">
    <source>
        <dbReference type="Google" id="ProtNLM"/>
    </source>
</evidence>
<name>A0ABY6KXL0_9ARAC</name>
<accession>A0ABY6KXL0</accession>
<reference evidence="1 2" key="1">
    <citation type="submission" date="2022-01" db="EMBL/GenBank/DDBJ databases">
        <title>A chromosomal length assembly of Cordylochernes scorpioides.</title>
        <authorList>
            <person name="Zeh D."/>
            <person name="Zeh J."/>
        </authorList>
    </citation>
    <scope>NUCLEOTIDE SEQUENCE [LARGE SCALE GENOMIC DNA]</scope>
    <source>
        <strain evidence="1">IN4F17</strain>
        <tissue evidence="1">Whole Body</tissue>
    </source>
</reference>
<organism evidence="1 2">
    <name type="scientific">Cordylochernes scorpioides</name>
    <dbReference type="NCBI Taxonomy" id="51811"/>
    <lineage>
        <taxon>Eukaryota</taxon>
        <taxon>Metazoa</taxon>
        <taxon>Ecdysozoa</taxon>
        <taxon>Arthropoda</taxon>
        <taxon>Chelicerata</taxon>
        <taxon>Arachnida</taxon>
        <taxon>Pseudoscorpiones</taxon>
        <taxon>Cheliferoidea</taxon>
        <taxon>Chernetidae</taxon>
        <taxon>Cordylochernes</taxon>
    </lineage>
</organism>
<sequence length="67" mass="7820">MVEPRLPVLQWWSPDYRRSYLRLPSSRSCCVTMAAVSTITAAVEKLNGQNYRSWKYNIKMLLIEKGL</sequence>
<proteinExistence type="predicted"/>
<gene>
    <name evidence="1" type="ORF">LAZ67_10001008</name>
</gene>